<keyword evidence="2" id="KW-1133">Transmembrane helix</keyword>
<reference evidence="6 7" key="1">
    <citation type="submission" date="2024-07" db="EMBL/GenBank/DDBJ databases">
        <title>Section-level genome sequencing and comparative genomics of Aspergillus sections Usti and Cavernicolus.</title>
        <authorList>
            <consortium name="Lawrence Berkeley National Laboratory"/>
            <person name="Nybo J.L."/>
            <person name="Vesth T.C."/>
            <person name="Theobald S."/>
            <person name="Frisvad J.C."/>
            <person name="Larsen T.O."/>
            <person name="Kjaerboelling I."/>
            <person name="Rothschild-Mancinelli K."/>
            <person name="Lyhne E.K."/>
            <person name="Kogle M.E."/>
            <person name="Barry K."/>
            <person name="Clum A."/>
            <person name="Na H."/>
            <person name="Ledsgaard L."/>
            <person name="Lin J."/>
            <person name="Lipzen A."/>
            <person name="Kuo A."/>
            <person name="Riley R."/>
            <person name="Mondo S."/>
            <person name="Labutti K."/>
            <person name="Haridas S."/>
            <person name="Pangalinan J."/>
            <person name="Salamov A.A."/>
            <person name="Simmons B.A."/>
            <person name="Magnuson J.K."/>
            <person name="Chen J."/>
            <person name="Drula E."/>
            <person name="Henrissat B."/>
            <person name="Wiebenga A."/>
            <person name="Lubbers R.J."/>
            <person name="Gomes A.C."/>
            <person name="Makela M.R."/>
            <person name="Stajich J."/>
            <person name="Grigoriev I.V."/>
            <person name="Mortensen U.H."/>
            <person name="De Vries R.P."/>
            <person name="Baker S.E."/>
            <person name="Andersen M.R."/>
        </authorList>
    </citation>
    <scope>NUCLEOTIDE SEQUENCE [LARGE SCALE GENOMIC DNA]</scope>
    <source>
        <strain evidence="6 7">CBS 209.92</strain>
    </source>
</reference>
<evidence type="ECO:0000256" key="3">
    <source>
        <dbReference type="SAM" id="SignalP"/>
    </source>
</evidence>
<evidence type="ECO:0000259" key="5">
    <source>
        <dbReference type="Pfam" id="PF10355"/>
    </source>
</evidence>
<dbReference type="InterPro" id="IPR018825">
    <property type="entry name" value="DUF2427"/>
</dbReference>
<keyword evidence="2" id="KW-0812">Transmembrane</keyword>
<dbReference type="Pfam" id="PF10348">
    <property type="entry name" value="DUF2427"/>
    <property type="match status" value="1"/>
</dbReference>
<dbReference type="PANTHER" id="PTHR31685:SF2">
    <property type="entry name" value="PROTEIN YTP1"/>
    <property type="match status" value="1"/>
</dbReference>
<evidence type="ECO:0008006" key="8">
    <source>
        <dbReference type="Google" id="ProtNLM"/>
    </source>
</evidence>
<name>A0ABR4FJT8_9EURO</name>
<keyword evidence="3" id="KW-0732">Signal</keyword>
<dbReference type="InterPro" id="IPR018827">
    <property type="entry name" value="YTP1_C"/>
</dbReference>
<dbReference type="Gene3D" id="1.20.120.1770">
    <property type="match status" value="1"/>
</dbReference>
<comment type="caution">
    <text evidence="6">The sequence shown here is derived from an EMBL/GenBank/DDBJ whole genome shotgun (WGS) entry which is preliminary data.</text>
</comment>
<dbReference type="PANTHER" id="PTHR31685">
    <property type="entry name" value="INTEGRAL MEMBRANE PROTEIN (AFU_ORTHOLOGUE AFUA_6G12730)-RELATED"/>
    <property type="match status" value="1"/>
</dbReference>
<accession>A0ABR4FJT8</accession>
<dbReference type="Proteomes" id="UP001610563">
    <property type="component" value="Unassembled WGS sequence"/>
</dbReference>
<evidence type="ECO:0000256" key="2">
    <source>
        <dbReference type="SAM" id="Phobius"/>
    </source>
</evidence>
<gene>
    <name evidence="6" type="ORF">BJX66DRAFT_318413</name>
</gene>
<feature type="signal peptide" evidence="3">
    <location>
        <begin position="1"/>
        <end position="19"/>
    </location>
</feature>
<feature type="transmembrane region" description="Helical" evidence="2">
    <location>
        <begin position="43"/>
        <end position="66"/>
    </location>
</feature>
<dbReference type="Pfam" id="PF10355">
    <property type="entry name" value="Ytp1"/>
    <property type="match status" value="1"/>
</dbReference>
<evidence type="ECO:0000313" key="6">
    <source>
        <dbReference type="EMBL" id="KAL2783519.1"/>
    </source>
</evidence>
<feature type="domain" description="DUF2427" evidence="4">
    <location>
        <begin position="28"/>
        <end position="129"/>
    </location>
</feature>
<proteinExistence type="predicted"/>
<feature type="domain" description="Protein YTP1-like C-terminal" evidence="5">
    <location>
        <begin position="158"/>
        <end position="404"/>
    </location>
</feature>
<feature type="region of interest" description="Disordered" evidence="1">
    <location>
        <begin position="437"/>
        <end position="472"/>
    </location>
</feature>
<protein>
    <recommendedName>
        <fullName evidence="8">Integral membrane protein</fullName>
    </recommendedName>
</protein>
<keyword evidence="7" id="KW-1185">Reference proteome</keyword>
<feature type="transmembrane region" description="Helical" evidence="2">
    <location>
        <begin position="107"/>
        <end position="128"/>
    </location>
</feature>
<evidence type="ECO:0000313" key="7">
    <source>
        <dbReference type="Proteomes" id="UP001610563"/>
    </source>
</evidence>
<keyword evidence="2" id="KW-0472">Membrane</keyword>
<feature type="transmembrane region" description="Helical" evidence="2">
    <location>
        <begin position="342"/>
        <end position="362"/>
    </location>
</feature>
<evidence type="ECO:0000256" key="1">
    <source>
        <dbReference type="SAM" id="MobiDB-lite"/>
    </source>
</evidence>
<feature type="transmembrane region" description="Helical" evidence="2">
    <location>
        <begin position="249"/>
        <end position="268"/>
    </location>
</feature>
<evidence type="ECO:0000259" key="4">
    <source>
        <dbReference type="Pfam" id="PF10348"/>
    </source>
</evidence>
<feature type="transmembrane region" description="Helical" evidence="2">
    <location>
        <begin position="309"/>
        <end position="330"/>
    </location>
</feature>
<feature type="transmembrane region" description="Helical" evidence="2">
    <location>
        <begin position="382"/>
        <end position="404"/>
    </location>
</feature>
<sequence length="472" mass="52102">MRIARLLFYGLAVVPAITAHDHHGGESKIPEGKTVSAEPLGTIMWIHIFIQMLAYGVVFPIGMIFGIGKSRWHVPTQILGTALAIASFFLGHAHTDREYTLNNVHASFAWILQILLVAQVVLGLYLKAHWEKGRINGRLRALLRPCHSIIGKLMPILSWTQMVFGGIAALGICQGEYLGQCVAHFIMGSAFIAYGILLTIILLVGQLWIRNSGRSQEFYDSAVIAISGCINTFTEHRWGTAWVRNDWQHTAIGIIWWCAGAVGMWLSWDYYSKKPKPKRNFIPGAVLFVTGWTMSAHPQELMVSAATHAAFGFALMAAGVSRIVEIAFILKDKHSIEEGGRGWSSFQFIPIFCLYAAGFLLMGANAEQMALIDASSIDHVSYILVLLSVACIVFLFANVIIYIYDHLANATEQNDNENSKNNSQGHVEEGEYELHGLISEDNYDDDPDESKPMLNGEEGGSSFEGSRAGRVG</sequence>
<dbReference type="EMBL" id="JBFTWV010000230">
    <property type="protein sequence ID" value="KAL2783519.1"/>
    <property type="molecule type" value="Genomic_DNA"/>
</dbReference>
<organism evidence="6 7">
    <name type="scientific">Aspergillus keveii</name>
    <dbReference type="NCBI Taxonomy" id="714993"/>
    <lineage>
        <taxon>Eukaryota</taxon>
        <taxon>Fungi</taxon>
        <taxon>Dikarya</taxon>
        <taxon>Ascomycota</taxon>
        <taxon>Pezizomycotina</taxon>
        <taxon>Eurotiomycetes</taxon>
        <taxon>Eurotiomycetidae</taxon>
        <taxon>Eurotiales</taxon>
        <taxon>Aspergillaceae</taxon>
        <taxon>Aspergillus</taxon>
        <taxon>Aspergillus subgen. Nidulantes</taxon>
    </lineage>
</organism>
<dbReference type="CDD" id="cd08760">
    <property type="entry name" value="Cyt_b561_FRRS1_like"/>
    <property type="match status" value="1"/>
</dbReference>
<feature type="transmembrane region" description="Helical" evidence="2">
    <location>
        <begin position="78"/>
        <end position="95"/>
    </location>
</feature>
<feature type="transmembrane region" description="Helical" evidence="2">
    <location>
        <begin position="149"/>
        <end position="170"/>
    </location>
</feature>
<feature type="chain" id="PRO_5046342877" description="Integral membrane protein" evidence="3">
    <location>
        <begin position="20"/>
        <end position="472"/>
    </location>
</feature>
<feature type="transmembrane region" description="Helical" evidence="2">
    <location>
        <begin position="182"/>
        <end position="205"/>
    </location>
</feature>